<protein>
    <recommendedName>
        <fullName evidence="6">Cystathionine gamma-synthase</fullName>
    </recommendedName>
</protein>
<dbReference type="SUPFAM" id="SSF53383">
    <property type="entry name" value="PLP-dependent transferases"/>
    <property type="match status" value="1"/>
</dbReference>
<gene>
    <name evidence="4" type="ORF">HK097_010514</name>
</gene>
<dbReference type="AlphaFoldDB" id="A0AAD5S9S6"/>
<evidence type="ECO:0000313" key="5">
    <source>
        <dbReference type="Proteomes" id="UP001212841"/>
    </source>
</evidence>
<dbReference type="EMBL" id="JADGJD010000788">
    <property type="protein sequence ID" value="KAJ3048457.1"/>
    <property type="molecule type" value="Genomic_DNA"/>
</dbReference>
<dbReference type="Gene3D" id="3.90.1150.10">
    <property type="entry name" value="Aspartate Aminotransferase, domain 1"/>
    <property type="match status" value="1"/>
</dbReference>
<comment type="cofactor">
    <cofactor evidence="1 3">
        <name>pyridoxal 5'-phosphate</name>
        <dbReference type="ChEBI" id="CHEBI:597326"/>
    </cofactor>
</comment>
<proteinExistence type="inferred from homology"/>
<feature type="non-terminal residue" evidence="4">
    <location>
        <position position="1"/>
    </location>
</feature>
<evidence type="ECO:0000256" key="3">
    <source>
        <dbReference type="RuleBase" id="RU362118"/>
    </source>
</evidence>
<dbReference type="InterPro" id="IPR000277">
    <property type="entry name" value="Cys/Met-Metab_PyrdxlP-dep_enz"/>
</dbReference>
<dbReference type="GO" id="GO:0003962">
    <property type="term" value="F:cystathionine gamma-synthase activity"/>
    <property type="evidence" value="ECO:0007669"/>
    <property type="project" value="TreeGrafter"/>
</dbReference>
<dbReference type="PANTHER" id="PTHR42699">
    <property type="match status" value="1"/>
</dbReference>
<keyword evidence="5" id="KW-1185">Reference proteome</keyword>
<dbReference type="Pfam" id="PF01053">
    <property type="entry name" value="Cys_Met_Meta_PP"/>
    <property type="match status" value="1"/>
</dbReference>
<evidence type="ECO:0000256" key="1">
    <source>
        <dbReference type="ARBA" id="ARBA00001933"/>
    </source>
</evidence>
<name>A0AAD5S9S6_9FUNG</name>
<dbReference type="InterPro" id="IPR015421">
    <property type="entry name" value="PyrdxlP-dep_Trfase_major"/>
</dbReference>
<dbReference type="InterPro" id="IPR015422">
    <property type="entry name" value="PyrdxlP-dep_Trfase_small"/>
</dbReference>
<dbReference type="InterPro" id="IPR051750">
    <property type="entry name" value="Trans-sulfuration_enzymes"/>
</dbReference>
<dbReference type="PANTHER" id="PTHR42699:SF1">
    <property type="entry name" value="CYSTATHIONINE GAMMA-SYNTHASE-RELATED"/>
    <property type="match status" value="1"/>
</dbReference>
<organism evidence="4 5">
    <name type="scientific">Rhizophlyctis rosea</name>
    <dbReference type="NCBI Taxonomy" id="64517"/>
    <lineage>
        <taxon>Eukaryota</taxon>
        <taxon>Fungi</taxon>
        <taxon>Fungi incertae sedis</taxon>
        <taxon>Chytridiomycota</taxon>
        <taxon>Chytridiomycota incertae sedis</taxon>
        <taxon>Chytridiomycetes</taxon>
        <taxon>Rhizophlyctidales</taxon>
        <taxon>Rhizophlyctidaceae</taxon>
        <taxon>Rhizophlyctis</taxon>
    </lineage>
</organism>
<evidence type="ECO:0008006" key="6">
    <source>
        <dbReference type="Google" id="ProtNLM"/>
    </source>
</evidence>
<accession>A0AAD5S9S6</accession>
<dbReference type="Gene3D" id="3.40.640.10">
    <property type="entry name" value="Type I PLP-dependent aspartate aminotransferase-like (Major domain)"/>
    <property type="match status" value="1"/>
</dbReference>
<dbReference type="Proteomes" id="UP001212841">
    <property type="component" value="Unassembled WGS sequence"/>
</dbReference>
<dbReference type="FunFam" id="3.90.1150.10:FF:000063">
    <property type="entry name" value="Probable cystathionine gamma-synthase"/>
    <property type="match status" value="1"/>
</dbReference>
<dbReference type="GO" id="GO:0019346">
    <property type="term" value="P:transsulfuration"/>
    <property type="evidence" value="ECO:0007669"/>
    <property type="project" value="InterPro"/>
</dbReference>
<comment type="similarity">
    <text evidence="3">Belongs to the trans-sulfuration enzymes family.</text>
</comment>
<keyword evidence="2 3" id="KW-0663">Pyridoxal phosphate</keyword>
<sequence length="296" mass="33420">FPYLDTLKIQQKFSSSPTSPPPTCHFYPHGNTHDISSLRTLLTTTHISALFTEFPSNPLLHSPDLASLRKLADEYGFLIVVDETIGNFVNVDVLGRGGADVVVSSLTKVFSGESNVMGGSAVLNPQSRHYEALKKAFEERYEDNVFEEDAVFLERNSRNFRTRIHQINRTAEKLADYLHSHPKVETVYYPKYTDREVYEKYAHRNENGKVGYGTLLTIVLKPEYDVKKFYDALVCQKGPSLGTNFTLASPYAILAHYGELEWAEECGVSRWLIRVSVGLENSEGVRGVFERALEEA</sequence>
<dbReference type="InterPro" id="IPR015424">
    <property type="entry name" value="PyrdxlP-dep_Trfase"/>
</dbReference>
<reference evidence="4" key="1">
    <citation type="submission" date="2020-05" db="EMBL/GenBank/DDBJ databases">
        <title>Phylogenomic resolution of chytrid fungi.</title>
        <authorList>
            <person name="Stajich J.E."/>
            <person name="Amses K."/>
            <person name="Simmons R."/>
            <person name="Seto K."/>
            <person name="Myers J."/>
            <person name="Bonds A."/>
            <person name="Quandt C.A."/>
            <person name="Barry K."/>
            <person name="Liu P."/>
            <person name="Grigoriev I."/>
            <person name="Longcore J.E."/>
            <person name="James T.Y."/>
        </authorList>
    </citation>
    <scope>NUCLEOTIDE SEQUENCE</scope>
    <source>
        <strain evidence="4">JEL0318</strain>
    </source>
</reference>
<evidence type="ECO:0000256" key="2">
    <source>
        <dbReference type="ARBA" id="ARBA00022898"/>
    </source>
</evidence>
<evidence type="ECO:0000313" key="4">
    <source>
        <dbReference type="EMBL" id="KAJ3048457.1"/>
    </source>
</evidence>
<comment type="caution">
    <text evidence="4">The sequence shown here is derived from an EMBL/GenBank/DDBJ whole genome shotgun (WGS) entry which is preliminary data.</text>
</comment>
<dbReference type="GO" id="GO:0030170">
    <property type="term" value="F:pyridoxal phosphate binding"/>
    <property type="evidence" value="ECO:0007669"/>
    <property type="project" value="InterPro"/>
</dbReference>